<name>A0A9X3F7R2_9BACT</name>
<dbReference type="EMBL" id="JAPOHD010000031">
    <property type="protein sequence ID" value="MCY1722124.1"/>
    <property type="molecule type" value="Genomic_DNA"/>
</dbReference>
<dbReference type="InterPro" id="IPR011129">
    <property type="entry name" value="CSD"/>
</dbReference>
<reference evidence="8" key="1">
    <citation type="submission" date="2022-11" db="EMBL/GenBank/DDBJ databases">
        <title>Marilongibacter aestuarii gen. nov., sp. nov., isolated from tidal flat sediment.</title>
        <authorList>
            <person name="Jiayan W."/>
        </authorList>
    </citation>
    <scope>NUCLEOTIDE SEQUENCE</scope>
    <source>
        <strain evidence="8">Z1-6</strain>
    </source>
</reference>
<dbReference type="GO" id="GO:0003677">
    <property type="term" value="F:DNA binding"/>
    <property type="evidence" value="ECO:0007669"/>
    <property type="project" value="UniProtKB-KW"/>
</dbReference>
<evidence type="ECO:0000256" key="6">
    <source>
        <dbReference type="ARBA" id="ARBA00023163"/>
    </source>
</evidence>
<evidence type="ECO:0000256" key="4">
    <source>
        <dbReference type="ARBA" id="ARBA00023125"/>
    </source>
</evidence>
<dbReference type="Proteomes" id="UP001145087">
    <property type="component" value="Unassembled WGS sequence"/>
</dbReference>
<gene>
    <name evidence="8" type="ORF">OU798_17355</name>
</gene>
<evidence type="ECO:0000256" key="3">
    <source>
        <dbReference type="ARBA" id="ARBA00023015"/>
    </source>
</evidence>
<dbReference type="InterPro" id="IPR002059">
    <property type="entry name" value="CSP_DNA-bd"/>
</dbReference>
<evidence type="ECO:0000259" key="7">
    <source>
        <dbReference type="PROSITE" id="PS51857"/>
    </source>
</evidence>
<dbReference type="InterPro" id="IPR012156">
    <property type="entry name" value="Cold_shock_CspA"/>
</dbReference>
<accession>A0A9X3F7R2</accession>
<evidence type="ECO:0000313" key="9">
    <source>
        <dbReference type="Proteomes" id="UP001145087"/>
    </source>
</evidence>
<dbReference type="PRINTS" id="PR00050">
    <property type="entry name" value="COLDSHOCK"/>
</dbReference>
<feature type="domain" description="CSD" evidence="7">
    <location>
        <begin position="1"/>
        <end position="63"/>
    </location>
</feature>
<keyword evidence="3" id="KW-0805">Transcription regulation</keyword>
<sequence length="64" mass="7111">MKGTVKWYDAVKGFGFIQSADNKDFFVHRSGVKDSVFALEAGQEVEFETQDSDRGPVAINVEVI</sequence>
<organism evidence="8 9">
    <name type="scientific">Draconibacterium aestuarii</name>
    <dbReference type="NCBI Taxonomy" id="2998507"/>
    <lineage>
        <taxon>Bacteria</taxon>
        <taxon>Pseudomonadati</taxon>
        <taxon>Bacteroidota</taxon>
        <taxon>Bacteroidia</taxon>
        <taxon>Marinilabiliales</taxon>
        <taxon>Prolixibacteraceae</taxon>
        <taxon>Draconibacterium</taxon>
    </lineage>
</organism>
<keyword evidence="5" id="KW-0010">Activator</keyword>
<dbReference type="PANTHER" id="PTHR46565">
    <property type="entry name" value="COLD SHOCK DOMAIN PROTEIN 2"/>
    <property type="match status" value="1"/>
</dbReference>
<evidence type="ECO:0000256" key="2">
    <source>
        <dbReference type="ARBA" id="ARBA00022490"/>
    </source>
</evidence>
<dbReference type="AlphaFoldDB" id="A0A9X3F7R2"/>
<dbReference type="SUPFAM" id="SSF50249">
    <property type="entry name" value="Nucleic acid-binding proteins"/>
    <property type="match status" value="1"/>
</dbReference>
<dbReference type="Pfam" id="PF00313">
    <property type="entry name" value="CSD"/>
    <property type="match status" value="1"/>
</dbReference>
<dbReference type="Gene3D" id="2.40.50.140">
    <property type="entry name" value="Nucleic acid-binding proteins"/>
    <property type="match status" value="1"/>
</dbReference>
<keyword evidence="2" id="KW-0963">Cytoplasm</keyword>
<keyword evidence="4" id="KW-0238">DNA-binding</keyword>
<evidence type="ECO:0000256" key="5">
    <source>
        <dbReference type="ARBA" id="ARBA00023159"/>
    </source>
</evidence>
<dbReference type="CDD" id="cd04458">
    <property type="entry name" value="CSP_CDS"/>
    <property type="match status" value="1"/>
</dbReference>
<dbReference type="PANTHER" id="PTHR46565:SF20">
    <property type="entry name" value="COLD SHOCK DOMAIN-CONTAINING PROTEIN 4"/>
    <property type="match status" value="1"/>
</dbReference>
<comment type="subcellular location">
    <subcellularLocation>
        <location evidence="1">Cytoplasm</location>
    </subcellularLocation>
</comment>
<dbReference type="PROSITE" id="PS51857">
    <property type="entry name" value="CSD_2"/>
    <property type="match status" value="1"/>
</dbReference>
<dbReference type="SMART" id="SM00357">
    <property type="entry name" value="CSP"/>
    <property type="match status" value="1"/>
</dbReference>
<dbReference type="PIRSF" id="PIRSF002599">
    <property type="entry name" value="Cold_shock_A"/>
    <property type="match status" value="1"/>
</dbReference>
<comment type="caution">
    <text evidence="8">The sequence shown here is derived from an EMBL/GenBank/DDBJ whole genome shotgun (WGS) entry which is preliminary data.</text>
</comment>
<evidence type="ECO:0000256" key="1">
    <source>
        <dbReference type="ARBA" id="ARBA00004496"/>
    </source>
</evidence>
<proteinExistence type="predicted"/>
<keyword evidence="6" id="KW-0804">Transcription</keyword>
<keyword evidence="9" id="KW-1185">Reference proteome</keyword>
<protein>
    <submittedName>
        <fullName evidence="8">Cold shock domain-containing protein</fullName>
    </submittedName>
</protein>
<dbReference type="GO" id="GO:0005829">
    <property type="term" value="C:cytosol"/>
    <property type="evidence" value="ECO:0007669"/>
    <property type="project" value="UniProtKB-ARBA"/>
</dbReference>
<evidence type="ECO:0000313" key="8">
    <source>
        <dbReference type="EMBL" id="MCY1722124.1"/>
    </source>
</evidence>
<dbReference type="InterPro" id="IPR012340">
    <property type="entry name" value="NA-bd_OB-fold"/>
</dbReference>
<dbReference type="RefSeq" id="WP_343334453.1">
    <property type="nucleotide sequence ID" value="NZ_JAPOHD010000031.1"/>
</dbReference>